<organism evidence="1 2">
    <name type="scientific">Phyllosticta capitalensis</name>
    <dbReference type="NCBI Taxonomy" id="121624"/>
    <lineage>
        <taxon>Eukaryota</taxon>
        <taxon>Fungi</taxon>
        <taxon>Dikarya</taxon>
        <taxon>Ascomycota</taxon>
        <taxon>Pezizomycotina</taxon>
        <taxon>Dothideomycetes</taxon>
        <taxon>Dothideomycetes incertae sedis</taxon>
        <taxon>Botryosphaeriales</taxon>
        <taxon>Phyllostictaceae</taxon>
        <taxon>Phyllosticta</taxon>
    </lineage>
</organism>
<evidence type="ECO:0000313" key="1">
    <source>
        <dbReference type="EMBL" id="KAK8235719.1"/>
    </source>
</evidence>
<dbReference type="EMBL" id="JBBWRZ010000005">
    <property type="protein sequence ID" value="KAK8235719.1"/>
    <property type="molecule type" value="Genomic_DNA"/>
</dbReference>
<dbReference type="Proteomes" id="UP001492380">
    <property type="component" value="Unassembled WGS sequence"/>
</dbReference>
<gene>
    <name evidence="1" type="ORF">HDK90DRAFT_466051</name>
</gene>
<sequence length="377" mass="42455">MPLGPGTSTPSTKPPFCYSKSPTISTLKEFCQDVEVAVSKVLPTNSPLFDKVSVLSITWSNDDLGSKPFEKRLLDIFSQKYNFATKSFVIPALVNEPTENLKEALREFIPADPKPDDLYILVYSGHVREFFNKSFDDLLLYGRKAPFSALSEDRFPSGPSIRWSQIAPCISTRTCGRYLHILDTCEAIPATKWSQFDSPEILSSGGTRQGSSKLENRLLQVLADSLEEELEPASVSQIYCKIVRKCEETQLIAKPIHVLEKGKPSIVLQRQQHLSFELRLLTDTSARRRALATMKYPNVRVLLSVNVAGDIPPMEPEHWQHWLETNMSAEELRSIVQLEGFYVSSCLVLMVSVPLEVWDCLPPDQGAYNFVTFMRCG</sequence>
<evidence type="ECO:0000313" key="2">
    <source>
        <dbReference type="Proteomes" id="UP001492380"/>
    </source>
</evidence>
<protein>
    <submittedName>
        <fullName evidence="1">Uncharacterized protein</fullName>
    </submittedName>
</protein>
<name>A0ABR1YQW7_9PEZI</name>
<comment type="caution">
    <text evidence="1">The sequence shown here is derived from an EMBL/GenBank/DDBJ whole genome shotgun (WGS) entry which is preliminary data.</text>
</comment>
<reference evidence="1 2" key="1">
    <citation type="submission" date="2024-04" db="EMBL/GenBank/DDBJ databases">
        <title>Phyllosticta paracitricarpa is synonymous to the EU quarantine fungus P. citricarpa based on phylogenomic analyses.</title>
        <authorList>
            <consortium name="Lawrence Berkeley National Laboratory"/>
            <person name="Van Ingen-Buijs V.A."/>
            <person name="Van Westerhoven A.C."/>
            <person name="Haridas S."/>
            <person name="Skiadas P."/>
            <person name="Martin F."/>
            <person name="Groenewald J.Z."/>
            <person name="Crous P.W."/>
            <person name="Seidl M.F."/>
        </authorList>
    </citation>
    <scope>NUCLEOTIDE SEQUENCE [LARGE SCALE GENOMIC DNA]</scope>
    <source>
        <strain evidence="1 2">CBS 123374</strain>
    </source>
</reference>
<accession>A0ABR1YQW7</accession>
<keyword evidence="2" id="KW-1185">Reference proteome</keyword>
<proteinExistence type="predicted"/>